<evidence type="ECO:0000256" key="2">
    <source>
        <dbReference type="SAM" id="Phobius"/>
    </source>
</evidence>
<keyword evidence="5" id="KW-1185">Reference proteome</keyword>
<evidence type="ECO:0000313" key="5">
    <source>
        <dbReference type="Proteomes" id="UP000467385"/>
    </source>
</evidence>
<dbReference type="PANTHER" id="PTHR48081:SF8">
    <property type="entry name" value="ALPHA_BETA HYDROLASE FOLD-3 DOMAIN-CONTAINING PROTEIN-RELATED"/>
    <property type="match status" value="1"/>
</dbReference>
<name>A0A7I7YKR5_9MYCO</name>
<keyword evidence="1" id="KW-0378">Hydrolase</keyword>
<evidence type="ECO:0000256" key="1">
    <source>
        <dbReference type="ARBA" id="ARBA00022801"/>
    </source>
</evidence>
<evidence type="ECO:0000259" key="3">
    <source>
        <dbReference type="Pfam" id="PF07859"/>
    </source>
</evidence>
<sequence length="350" mass="37684">MTTFDASTIIGDVLAMTLTTGAARASLLGTLAAIAVVGGGLARRRRLLAPIPRELRIPLLYLQMSVNSSAALAVMRRVWSRPRGAVRPGIRMEQRTLGAGSDVFSYESPSRTRPSGAVLWIHDGGTVMGAARQDHAWCARLADELGALVVSVDYRLAPEHPFPAALDDCHAALRWLCDNAGELGVDPGRIAVAGASAGGGLAAVLAQRAHDTGNPVCFQLLVYPMLDDRTALRAAPRDRAYTWTPGSNTYAWTAYLGHSPRLDDDRAYIAASRRADLAGLPPAWIGVGDLDLFYPEDVAYARRLDAAGVDCQLHVEPGMYHAADVFLDGKAPSMKRFREEMVRVLDSALR</sequence>
<keyword evidence="2" id="KW-0812">Transmembrane</keyword>
<feature type="transmembrane region" description="Helical" evidence="2">
    <location>
        <begin position="22"/>
        <end position="42"/>
    </location>
</feature>
<dbReference type="AlphaFoldDB" id="A0A7I7YKR5"/>
<dbReference type="GO" id="GO:0016787">
    <property type="term" value="F:hydrolase activity"/>
    <property type="evidence" value="ECO:0007669"/>
    <property type="project" value="UniProtKB-KW"/>
</dbReference>
<dbReference type="Proteomes" id="UP000467385">
    <property type="component" value="Chromosome"/>
</dbReference>
<dbReference type="InterPro" id="IPR013094">
    <property type="entry name" value="AB_hydrolase_3"/>
</dbReference>
<dbReference type="PANTHER" id="PTHR48081">
    <property type="entry name" value="AB HYDROLASE SUPERFAMILY PROTEIN C4A8.06C"/>
    <property type="match status" value="1"/>
</dbReference>
<dbReference type="EMBL" id="AP022613">
    <property type="protein sequence ID" value="BBZ42418.1"/>
    <property type="molecule type" value="Genomic_DNA"/>
</dbReference>
<keyword evidence="2" id="KW-1133">Transmembrane helix</keyword>
<organism evidence="4 5">
    <name type="scientific">Mycobacterium conspicuum</name>
    <dbReference type="NCBI Taxonomy" id="44010"/>
    <lineage>
        <taxon>Bacteria</taxon>
        <taxon>Bacillati</taxon>
        <taxon>Actinomycetota</taxon>
        <taxon>Actinomycetes</taxon>
        <taxon>Mycobacteriales</taxon>
        <taxon>Mycobacteriaceae</taxon>
        <taxon>Mycobacterium</taxon>
    </lineage>
</organism>
<evidence type="ECO:0000313" key="4">
    <source>
        <dbReference type="EMBL" id="BBZ42418.1"/>
    </source>
</evidence>
<proteinExistence type="predicted"/>
<dbReference type="Pfam" id="PF07859">
    <property type="entry name" value="Abhydrolase_3"/>
    <property type="match status" value="1"/>
</dbReference>
<protein>
    <submittedName>
        <fullName evidence="4">Esterase</fullName>
    </submittedName>
</protein>
<dbReference type="Gene3D" id="3.40.50.1820">
    <property type="entry name" value="alpha/beta hydrolase"/>
    <property type="match status" value="1"/>
</dbReference>
<gene>
    <name evidence="4" type="ORF">MCNS_54810</name>
</gene>
<dbReference type="SUPFAM" id="SSF53474">
    <property type="entry name" value="alpha/beta-Hydrolases"/>
    <property type="match status" value="1"/>
</dbReference>
<keyword evidence="2" id="KW-0472">Membrane</keyword>
<reference evidence="4 5" key="1">
    <citation type="journal article" date="2019" name="Emerg. Microbes Infect.">
        <title>Comprehensive subspecies identification of 175 nontuberculous mycobacteria species based on 7547 genomic profiles.</title>
        <authorList>
            <person name="Matsumoto Y."/>
            <person name="Kinjo T."/>
            <person name="Motooka D."/>
            <person name="Nabeya D."/>
            <person name="Jung N."/>
            <person name="Uechi K."/>
            <person name="Horii T."/>
            <person name="Iida T."/>
            <person name="Fujita J."/>
            <person name="Nakamura S."/>
        </authorList>
    </citation>
    <scope>NUCLEOTIDE SEQUENCE [LARGE SCALE GENOMIC DNA]</scope>
    <source>
        <strain evidence="4 5">JCM 14738</strain>
    </source>
</reference>
<dbReference type="InterPro" id="IPR050300">
    <property type="entry name" value="GDXG_lipolytic_enzyme"/>
</dbReference>
<accession>A0A7I7YKR5</accession>
<dbReference type="InterPro" id="IPR029058">
    <property type="entry name" value="AB_hydrolase_fold"/>
</dbReference>
<feature type="domain" description="Alpha/beta hydrolase fold-3" evidence="3">
    <location>
        <begin position="118"/>
        <end position="322"/>
    </location>
</feature>